<organism evidence="1 2">
    <name type="scientific">Gossypium arboreum</name>
    <name type="common">Tree cotton</name>
    <name type="synonym">Gossypium nanking</name>
    <dbReference type="NCBI Taxonomy" id="29729"/>
    <lineage>
        <taxon>Eukaryota</taxon>
        <taxon>Viridiplantae</taxon>
        <taxon>Streptophyta</taxon>
        <taxon>Embryophyta</taxon>
        <taxon>Tracheophyta</taxon>
        <taxon>Spermatophyta</taxon>
        <taxon>Magnoliopsida</taxon>
        <taxon>eudicotyledons</taxon>
        <taxon>Gunneridae</taxon>
        <taxon>Pentapetalae</taxon>
        <taxon>rosids</taxon>
        <taxon>malvids</taxon>
        <taxon>Malvales</taxon>
        <taxon>Malvaceae</taxon>
        <taxon>Malvoideae</taxon>
        <taxon>Gossypium</taxon>
    </lineage>
</organism>
<dbReference type="PANTHER" id="PTHR35218">
    <property type="entry name" value="RNASE H DOMAIN-CONTAINING PROTEIN"/>
    <property type="match status" value="1"/>
</dbReference>
<accession>A0ABR0PLL1</accession>
<evidence type="ECO:0000313" key="2">
    <source>
        <dbReference type="Proteomes" id="UP001358586"/>
    </source>
</evidence>
<reference evidence="1 2" key="1">
    <citation type="submission" date="2023-03" db="EMBL/GenBank/DDBJ databases">
        <title>WGS of Gossypium arboreum.</title>
        <authorList>
            <person name="Yu D."/>
        </authorList>
    </citation>
    <scope>NUCLEOTIDE SEQUENCE [LARGE SCALE GENOMIC DNA]</scope>
    <source>
        <tissue evidence="1">Leaf</tissue>
    </source>
</reference>
<evidence type="ECO:0008006" key="3">
    <source>
        <dbReference type="Google" id="ProtNLM"/>
    </source>
</evidence>
<gene>
    <name evidence="1" type="ORF">PVK06_019909</name>
</gene>
<keyword evidence="2" id="KW-1185">Reference proteome</keyword>
<comment type="caution">
    <text evidence="1">The sequence shown here is derived from an EMBL/GenBank/DDBJ whole genome shotgun (WGS) entry which is preliminary data.</text>
</comment>
<dbReference type="Proteomes" id="UP001358586">
    <property type="component" value="Chromosome 6"/>
</dbReference>
<dbReference type="EMBL" id="JARKNE010000006">
    <property type="protein sequence ID" value="KAK5825105.1"/>
    <property type="molecule type" value="Genomic_DNA"/>
</dbReference>
<evidence type="ECO:0000313" key="1">
    <source>
        <dbReference type="EMBL" id="KAK5825105.1"/>
    </source>
</evidence>
<sequence>MLWEGCASDKFPRIFWEYNREHDPDIVSLLETRVSGSKEDNIIDKLGFPNSHRVEAVGFSGGIWIGWKNSVHLEIIFNHSQFIMVRVESMVSSSSNFISFVEHPEFGKFVEDNWEFSGDMSNSLSMFTRELKDWNKMVYRHITTRKRSFIKELTKIQKFMDFSGSNQLAKVKLKTRQELETVLRHEELLWKQKARCDWLHLGNRNTKFFHARTMRQRKNSRITTIRNDSGE</sequence>
<proteinExistence type="predicted"/>
<name>A0ABR0PLL1_GOSAR</name>
<dbReference type="PANTHER" id="PTHR35218:SF9">
    <property type="entry name" value="ENDONUCLEASE_EXONUCLEASE_PHOSPHATASE DOMAIN-CONTAINING PROTEIN"/>
    <property type="match status" value="1"/>
</dbReference>
<protein>
    <recommendedName>
        <fullName evidence="3">Reverse transcriptase</fullName>
    </recommendedName>
</protein>